<evidence type="ECO:0000313" key="4">
    <source>
        <dbReference type="Proteomes" id="UP000682403"/>
    </source>
</evidence>
<evidence type="ECO:0000256" key="1">
    <source>
        <dbReference type="SAM" id="Phobius"/>
    </source>
</evidence>
<dbReference type="Pfam" id="PF04892">
    <property type="entry name" value="VanZ"/>
    <property type="match status" value="1"/>
</dbReference>
<evidence type="ECO:0000313" key="3">
    <source>
        <dbReference type="EMBL" id="MBS2968220.1"/>
    </source>
</evidence>
<keyword evidence="1" id="KW-0472">Membrane</keyword>
<reference evidence="3 4" key="1">
    <citation type="submission" date="2021-04" db="EMBL/GenBank/DDBJ databases">
        <title>Metabacillus sp. strain KIGAM252 whole genome sequence.</title>
        <authorList>
            <person name="Seo M.-J."/>
            <person name="Cho E.-S."/>
            <person name="Hwang C.Y."/>
            <person name="Yoon D.J."/>
        </authorList>
    </citation>
    <scope>NUCLEOTIDE SEQUENCE [LARGE SCALE GENOMIC DNA]</scope>
    <source>
        <strain evidence="3 4">KIGAM252</strain>
    </source>
</reference>
<sequence>MKYTLLIVPYIQILLRIPYYLQNYDYKLLMFSHFITSIINSTFVAILLFFLLKNTKINNFLSILVFGTFSFYLNFLFTGTIGFPFHSIVLNQVHPTYLFTDKMQLPINIVPILPMISTLNNSLALLYLFYNLMLLAPATFTILYFGWIKNIKKILLLAFISSIFIELIQLIEMVILSFYEIDELRAADINDVILNFISGVIGIIVFKVYFKFSTKFKSDKTFLVFFRS</sequence>
<protein>
    <submittedName>
        <fullName evidence="3">VanZ family protein</fullName>
    </submittedName>
</protein>
<name>A0ABS5LBX5_9BACI</name>
<accession>A0ABS5LBX5</accession>
<keyword evidence="1" id="KW-1133">Transmembrane helix</keyword>
<dbReference type="EMBL" id="JAGVRK010000001">
    <property type="protein sequence ID" value="MBS2968220.1"/>
    <property type="molecule type" value="Genomic_DNA"/>
</dbReference>
<feature type="domain" description="VanZ-like" evidence="2">
    <location>
        <begin position="71"/>
        <end position="208"/>
    </location>
</feature>
<keyword evidence="4" id="KW-1185">Reference proteome</keyword>
<feature type="transmembrane region" description="Helical" evidence="1">
    <location>
        <begin position="63"/>
        <end position="85"/>
    </location>
</feature>
<dbReference type="PANTHER" id="PTHR36834:SF1">
    <property type="entry name" value="INTEGRAL MEMBRANE PROTEIN"/>
    <property type="match status" value="1"/>
</dbReference>
<organism evidence="3 4">
    <name type="scientific">Metabacillus flavus</name>
    <dbReference type="NCBI Taxonomy" id="2823519"/>
    <lineage>
        <taxon>Bacteria</taxon>
        <taxon>Bacillati</taxon>
        <taxon>Bacillota</taxon>
        <taxon>Bacilli</taxon>
        <taxon>Bacillales</taxon>
        <taxon>Bacillaceae</taxon>
        <taxon>Metabacillus</taxon>
    </lineage>
</organism>
<dbReference type="InterPro" id="IPR006976">
    <property type="entry name" value="VanZ-like"/>
</dbReference>
<proteinExistence type="predicted"/>
<feature type="transmembrane region" description="Helical" evidence="1">
    <location>
        <begin position="124"/>
        <end position="147"/>
    </location>
</feature>
<gene>
    <name evidence="3" type="ORF">J9317_05550</name>
</gene>
<dbReference type="InterPro" id="IPR053150">
    <property type="entry name" value="Teicoplanin_resist-assoc"/>
</dbReference>
<comment type="caution">
    <text evidence="3">The sequence shown here is derived from an EMBL/GenBank/DDBJ whole genome shotgun (WGS) entry which is preliminary data.</text>
</comment>
<keyword evidence="1" id="KW-0812">Transmembrane</keyword>
<dbReference type="Proteomes" id="UP000682403">
    <property type="component" value="Unassembled WGS sequence"/>
</dbReference>
<feature type="transmembrane region" description="Helical" evidence="1">
    <location>
        <begin position="154"/>
        <end position="180"/>
    </location>
</feature>
<evidence type="ECO:0000259" key="2">
    <source>
        <dbReference type="Pfam" id="PF04892"/>
    </source>
</evidence>
<feature type="transmembrane region" description="Helical" evidence="1">
    <location>
        <begin position="28"/>
        <end position="51"/>
    </location>
</feature>
<dbReference type="PANTHER" id="PTHR36834">
    <property type="entry name" value="MEMBRANE PROTEIN-RELATED"/>
    <property type="match status" value="1"/>
</dbReference>
<feature type="transmembrane region" description="Helical" evidence="1">
    <location>
        <begin position="192"/>
        <end position="210"/>
    </location>
</feature>